<reference evidence="1" key="1">
    <citation type="submission" date="2025-08" db="UniProtKB">
        <authorList>
            <consortium name="RefSeq"/>
        </authorList>
    </citation>
    <scope>IDENTIFICATION</scope>
</reference>
<accession>A0A1S4CK73</accession>
<organism evidence="1">
    <name type="scientific">Nicotiana tabacum</name>
    <name type="common">Common tobacco</name>
    <dbReference type="NCBI Taxonomy" id="4097"/>
    <lineage>
        <taxon>Eukaryota</taxon>
        <taxon>Viridiplantae</taxon>
        <taxon>Streptophyta</taxon>
        <taxon>Embryophyta</taxon>
        <taxon>Tracheophyta</taxon>
        <taxon>Spermatophyta</taxon>
        <taxon>Magnoliopsida</taxon>
        <taxon>eudicotyledons</taxon>
        <taxon>Gunneridae</taxon>
        <taxon>Pentapetalae</taxon>
        <taxon>asterids</taxon>
        <taxon>lamiids</taxon>
        <taxon>Solanales</taxon>
        <taxon>Solanaceae</taxon>
        <taxon>Nicotianoideae</taxon>
        <taxon>Nicotianeae</taxon>
        <taxon>Nicotiana</taxon>
    </lineage>
</organism>
<proteinExistence type="predicted"/>
<evidence type="ECO:0000313" key="1">
    <source>
        <dbReference type="RefSeq" id="XP_016501411.1"/>
    </source>
</evidence>
<dbReference type="OrthoDB" id="1752289at2759"/>
<dbReference type="PaxDb" id="4097-A0A1S4CK73"/>
<sequence>MENQELGDAYSDVLADQEKNYLIQLEKWSLIEESALQQKSKVTWIKQGDSNTKYFSAVMKEKQQKKQITEIKSLLGLELCAPITEEEINEGLSSIGDDKAPGIDGFNVVFFKQTLSIIKNEVCETVQDFFITGTLYKAINCTALTLVPKVPNPDTVKDYSSILAVQCYTRLLLRSSPADYRK</sequence>
<dbReference type="KEGG" id="nta:107819774"/>
<dbReference type="AlphaFoldDB" id="A0A1S4CK73"/>
<dbReference type="RefSeq" id="XP_016501411.1">
    <property type="nucleotide sequence ID" value="XM_016645925.1"/>
</dbReference>
<dbReference type="STRING" id="4097.A0A1S4CK73"/>
<gene>
    <name evidence="1" type="primary">LOC107819774</name>
</gene>
<protein>
    <submittedName>
        <fullName evidence="1">Uncharacterized protein</fullName>
    </submittedName>
</protein>
<name>A0A1S4CK73_TOBAC</name>